<feature type="region of interest" description="Disordered" evidence="6">
    <location>
        <begin position="42"/>
        <end position="65"/>
    </location>
</feature>
<sequence length="169" mass="19211">MISSRKDKLPSLSLEDTFFPFSSSSQKRGSLILPESIHRLEAIGKPQPELDPDAPGSPGADSSSMLLERDLILAAELGQALLEKNEELGAQLEQRDREIEALQQEKHVLQRRLEVQELEASQRDAELQADVAALQEQLDRRLSQGRDRRREENEQLTQLSSGWWSSWLR</sequence>
<dbReference type="GO" id="GO:0047496">
    <property type="term" value="P:vesicle transport along microtubule"/>
    <property type="evidence" value="ECO:0007669"/>
    <property type="project" value="TreeGrafter"/>
</dbReference>
<keyword evidence="1 5" id="KW-0175">Coiled coil</keyword>
<evidence type="ECO:0000256" key="1">
    <source>
        <dbReference type="ARBA" id="ARBA00023054"/>
    </source>
</evidence>
<dbReference type="GO" id="GO:0055107">
    <property type="term" value="P:Golgi to secretory granule transport"/>
    <property type="evidence" value="ECO:0007669"/>
    <property type="project" value="TreeGrafter"/>
</dbReference>
<reference evidence="7 8" key="1">
    <citation type="submission" date="2015-08" db="EMBL/GenBank/DDBJ databases">
        <title>The genome of the Asian arowana (Scleropages formosus).</title>
        <authorList>
            <person name="Tan M.H."/>
            <person name="Gan H.M."/>
            <person name="Croft L.J."/>
            <person name="Austin C.M."/>
        </authorList>
    </citation>
    <scope>NUCLEOTIDE SEQUENCE [LARGE SCALE GENOMIC DNA]</scope>
    <source>
        <strain evidence="7">Aro1</strain>
    </source>
</reference>
<accession>A0A0P7WHS8</accession>
<feature type="coiled-coil region" evidence="5">
    <location>
        <begin position="85"/>
        <end position="119"/>
    </location>
</feature>
<dbReference type="AlphaFoldDB" id="A0A0P7WHS8"/>
<comment type="caution">
    <text evidence="7">The sequence shown here is derived from an EMBL/GenBank/DDBJ whole genome shotgun (WGS) entry which is preliminary data.</text>
</comment>
<evidence type="ECO:0000313" key="7">
    <source>
        <dbReference type="EMBL" id="KPP63166.1"/>
    </source>
</evidence>
<evidence type="ECO:0000256" key="6">
    <source>
        <dbReference type="SAM" id="MobiDB-lite"/>
    </source>
</evidence>
<organism evidence="7 8">
    <name type="scientific">Scleropages formosus</name>
    <name type="common">Asian bonytongue</name>
    <name type="synonym">Osteoglossum formosum</name>
    <dbReference type="NCBI Taxonomy" id="113540"/>
    <lineage>
        <taxon>Eukaryota</taxon>
        <taxon>Metazoa</taxon>
        <taxon>Chordata</taxon>
        <taxon>Craniata</taxon>
        <taxon>Vertebrata</taxon>
        <taxon>Euteleostomi</taxon>
        <taxon>Actinopterygii</taxon>
        <taxon>Neopterygii</taxon>
        <taxon>Teleostei</taxon>
        <taxon>Osteoglossocephala</taxon>
        <taxon>Osteoglossomorpha</taxon>
        <taxon>Osteoglossiformes</taxon>
        <taxon>Osteoglossidae</taxon>
        <taxon>Scleropages</taxon>
    </lineage>
</organism>
<evidence type="ECO:0000256" key="3">
    <source>
        <dbReference type="ARBA" id="ARBA00041790"/>
    </source>
</evidence>
<dbReference type="EMBL" id="JARO02008106">
    <property type="protein sequence ID" value="KPP63166.1"/>
    <property type="molecule type" value="Genomic_DNA"/>
</dbReference>
<dbReference type="InterPro" id="IPR051149">
    <property type="entry name" value="Spindly/BICDR_Dynein_Adapter"/>
</dbReference>
<proteinExistence type="predicted"/>
<name>A0A0P7WHS8_SCLFO</name>
<evidence type="ECO:0000256" key="2">
    <source>
        <dbReference type="ARBA" id="ARBA00040983"/>
    </source>
</evidence>
<dbReference type="PANTHER" id="PTHR32123">
    <property type="entry name" value="BICD FAMILY-LIKE CARGO ADAPTER"/>
    <property type="match status" value="1"/>
</dbReference>
<evidence type="ECO:0000256" key="5">
    <source>
        <dbReference type="SAM" id="Coils"/>
    </source>
</evidence>
<dbReference type="PANTHER" id="PTHR32123:SF11">
    <property type="entry name" value="BICD FAMILY-LIKE CARGO ADAPTER 2-RELATED"/>
    <property type="match status" value="1"/>
</dbReference>
<evidence type="ECO:0000256" key="4">
    <source>
        <dbReference type="ARBA" id="ARBA00043196"/>
    </source>
</evidence>
<gene>
    <name evidence="7" type="ORF">Z043_118600</name>
</gene>
<dbReference type="Proteomes" id="UP000034805">
    <property type="component" value="Unassembled WGS sequence"/>
</dbReference>
<protein>
    <recommendedName>
        <fullName evidence="2">BICD family-like cargo adapter 2</fullName>
    </recommendedName>
    <alternativeName>
        <fullName evidence="3">Bicaudal D-related protein 2</fullName>
    </alternativeName>
    <alternativeName>
        <fullName evidence="4">Coiled-coil domain-containing protein 64B</fullName>
    </alternativeName>
</protein>
<evidence type="ECO:0000313" key="8">
    <source>
        <dbReference type="Proteomes" id="UP000034805"/>
    </source>
</evidence>